<dbReference type="EMBL" id="BGZK01001659">
    <property type="protein sequence ID" value="GBP84128.1"/>
    <property type="molecule type" value="Genomic_DNA"/>
</dbReference>
<dbReference type="Proteomes" id="UP000299102">
    <property type="component" value="Unassembled WGS sequence"/>
</dbReference>
<keyword evidence="2" id="KW-1185">Reference proteome</keyword>
<reference evidence="1 2" key="1">
    <citation type="journal article" date="2019" name="Commun. Biol.">
        <title>The bagworm genome reveals a unique fibroin gene that provides high tensile strength.</title>
        <authorList>
            <person name="Kono N."/>
            <person name="Nakamura H."/>
            <person name="Ohtoshi R."/>
            <person name="Tomita M."/>
            <person name="Numata K."/>
            <person name="Arakawa K."/>
        </authorList>
    </citation>
    <scope>NUCLEOTIDE SEQUENCE [LARGE SCALE GENOMIC DNA]</scope>
</reference>
<protein>
    <submittedName>
        <fullName evidence="1">Uncharacterized protein</fullName>
    </submittedName>
</protein>
<proteinExistence type="predicted"/>
<name>A0A4C1Z8C0_EUMVA</name>
<evidence type="ECO:0000313" key="2">
    <source>
        <dbReference type="Proteomes" id="UP000299102"/>
    </source>
</evidence>
<gene>
    <name evidence="1" type="ORF">EVAR_79240_1</name>
</gene>
<sequence length="103" mass="12180">MQREEWNDGGMSGLMERGEWATGTLIHWAKFHCESCYFISSALESPAWRGSDRLNVPREARRMWYRLVQVKISWVYSYEVRIESCVPRYVGIVPARPLSHDHY</sequence>
<dbReference type="AlphaFoldDB" id="A0A4C1Z8C0"/>
<accession>A0A4C1Z8C0</accession>
<evidence type="ECO:0000313" key="1">
    <source>
        <dbReference type="EMBL" id="GBP84128.1"/>
    </source>
</evidence>
<organism evidence="1 2">
    <name type="scientific">Eumeta variegata</name>
    <name type="common">Bagworm moth</name>
    <name type="synonym">Eumeta japonica</name>
    <dbReference type="NCBI Taxonomy" id="151549"/>
    <lineage>
        <taxon>Eukaryota</taxon>
        <taxon>Metazoa</taxon>
        <taxon>Ecdysozoa</taxon>
        <taxon>Arthropoda</taxon>
        <taxon>Hexapoda</taxon>
        <taxon>Insecta</taxon>
        <taxon>Pterygota</taxon>
        <taxon>Neoptera</taxon>
        <taxon>Endopterygota</taxon>
        <taxon>Lepidoptera</taxon>
        <taxon>Glossata</taxon>
        <taxon>Ditrysia</taxon>
        <taxon>Tineoidea</taxon>
        <taxon>Psychidae</taxon>
        <taxon>Oiketicinae</taxon>
        <taxon>Eumeta</taxon>
    </lineage>
</organism>
<comment type="caution">
    <text evidence="1">The sequence shown here is derived from an EMBL/GenBank/DDBJ whole genome shotgun (WGS) entry which is preliminary data.</text>
</comment>